<dbReference type="EMBL" id="CM037019">
    <property type="protein sequence ID" value="KAH7671964.1"/>
    <property type="molecule type" value="Genomic_DNA"/>
</dbReference>
<sequence length="363" mass="41249">MASQLILFISFFLLSFSSFYLVINAARSEHEIKLLYEGWLVEHHKNYNDLFEKDKRYEIFKDNLKFIDEHNAGNHSFTLGLNVFADLTNEEYRNTFLGFKQPTTQKINLHKNSIYNFSESLLLPNYVDWRRAGAVTPVKNQGQCNSCWAFSAIAAIEGLNQIITGNLVSLSEQEIVDCYKGSCGRGYMADAFQFIIDNGGIDTDDDYPYRGYFAGCDRNKIERRVVWIDGYKSIPAYNENYIKMVAAYQPVSVAIEAYGQQFRFYTSGIFDGYCGTNVDHAVTVVGYGTENGIDYWLIKNSWGQQWGENGYVKLRRNINMRQGKCGIALYASYPTKSSGMNNVNPLKAEAQSSANVEDKRASA</sequence>
<keyword evidence="1" id="KW-0378">Hydrolase</keyword>
<reference evidence="2" key="1">
    <citation type="journal article" date="2022" name="Nat. Commun.">
        <title>Chromosome evolution and the genetic basis of agronomically important traits in greater yam.</title>
        <authorList>
            <person name="Bredeson J.V."/>
            <person name="Lyons J.B."/>
            <person name="Oniyinde I.O."/>
            <person name="Okereke N.R."/>
            <person name="Kolade O."/>
            <person name="Nnabue I."/>
            <person name="Nwadili C.O."/>
            <person name="Hribova E."/>
            <person name="Parker M."/>
            <person name="Nwogha J."/>
            <person name="Shu S."/>
            <person name="Carlson J."/>
            <person name="Kariba R."/>
            <person name="Muthemba S."/>
            <person name="Knop K."/>
            <person name="Barton G.J."/>
            <person name="Sherwood A.V."/>
            <person name="Lopez-Montes A."/>
            <person name="Asiedu R."/>
            <person name="Jamnadass R."/>
            <person name="Muchugi A."/>
            <person name="Goodstein D."/>
            <person name="Egesi C.N."/>
            <person name="Featherston J."/>
            <person name="Asfaw A."/>
            <person name="Simpson G.G."/>
            <person name="Dolezel J."/>
            <person name="Hendre P.S."/>
            <person name="Van Deynze A."/>
            <person name="Kumar P.L."/>
            <person name="Obidiegwu J.E."/>
            <person name="Bhattacharjee R."/>
            <person name="Rokhsar D.S."/>
        </authorList>
    </citation>
    <scope>NUCLEOTIDE SEQUENCE [LARGE SCALE GENOMIC DNA]</scope>
    <source>
        <strain evidence="2">cv. TDa95/00328</strain>
    </source>
</reference>
<evidence type="ECO:0000313" key="1">
    <source>
        <dbReference type="EMBL" id="KAH7671964.1"/>
    </source>
</evidence>
<accession>A0ACB7VDP7</accession>
<organism evidence="1 2">
    <name type="scientific">Dioscorea alata</name>
    <name type="common">Purple yam</name>
    <dbReference type="NCBI Taxonomy" id="55571"/>
    <lineage>
        <taxon>Eukaryota</taxon>
        <taxon>Viridiplantae</taxon>
        <taxon>Streptophyta</taxon>
        <taxon>Embryophyta</taxon>
        <taxon>Tracheophyta</taxon>
        <taxon>Spermatophyta</taxon>
        <taxon>Magnoliopsida</taxon>
        <taxon>Liliopsida</taxon>
        <taxon>Dioscoreales</taxon>
        <taxon>Dioscoreaceae</taxon>
        <taxon>Dioscorea</taxon>
    </lineage>
</organism>
<comment type="caution">
    <text evidence="1">The sequence shown here is derived from an EMBL/GenBank/DDBJ whole genome shotgun (WGS) entry which is preliminary data.</text>
</comment>
<protein>
    <submittedName>
        <fullName evidence="1">Actinidain protein</fullName>
        <ecNumber evidence="1">3.4.22.14</ecNumber>
    </submittedName>
</protein>
<name>A0ACB7VDP7_DIOAL</name>
<dbReference type="EC" id="3.4.22.14" evidence="1"/>
<proteinExistence type="predicted"/>
<keyword evidence="2" id="KW-1185">Reference proteome</keyword>
<dbReference type="Proteomes" id="UP000827976">
    <property type="component" value="Chromosome 9"/>
</dbReference>
<gene>
    <name evidence="1" type="ORF">IHE45_09G023100</name>
</gene>
<evidence type="ECO:0000313" key="2">
    <source>
        <dbReference type="Proteomes" id="UP000827976"/>
    </source>
</evidence>